<reference evidence="2" key="1">
    <citation type="submission" date="2016-03" db="EMBL/GenBank/DDBJ databases">
        <authorList>
            <person name="Ploux O."/>
        </authorList>
    </citation>
    <scope>NUCLEOTIDE SEQUENCE</scope>
    <source>
        <strain evidence="2">UC10</strain>
    </source>
</reference>
<protein>
    <recommendedName>
        <fullName evidence="3">LPS export ABC transporter periplasmic protein LptC</fullName>
    </recommendedName>
</protein>
<dbReference type="AlphaFoldDB" id="A0A1Y5Q247"/>
<gene>
    <name evidence="2" type="ORF">SPPYR_3851</name>
</gene>
<keyword evidence="1" id="KW-1133">Transmembrane helix</keyword>
<organism evidence="2">
    <name type="scientific">uncultured Sphingopyxis sp</name>
    <dbReference type="NCBI Taxonomy" id="310581"/>
    <lineage>
        <taxon>Bacteria</taxon>
        <taxon>Pseudomonadati</taxon>
        <taxon>Pseudomonadota</taxon>
        <taxon>Alphaproteobacteria</taxon>
        <taxon>Sphingomonadales</taxon>
        <taxon>Sphingomonadaceae</taxon>
        <taxon>Sphingopyxis</taxon>
        <taxon>environmental samples</taxon>
    </lineage>
</organism>
<dbReference type="EMBL" id="LT598653">
    <property type="protein sequence ID" value="SBV34966.1"/>
    <property type="molecule type" value="Genomic_DNA"/>
</dbReference>
<feature type="transmembrane region" description="Helical" evidence="1">
    <location>
        <begin position="61"/>
        <end position="82"/>
    </location>
</feature>
<keyword evidence="1" id="KW-0472">Membrane</keyword>
<proteinExistence type="predicted"/>
<evidence type="ECO:0000256" key="1">
    <source>
        <dbReference type="SAM" id="Phobius"/>
    </source>
</evidence>
<name>A0A1Y5Q247_9SPHN</name>
<evidence type="ECO:0008006" key="3">
    <source>
        <dbReference type="Google" id="ProtNLM"/>
    </source>
</evidence>
<accession>A0A1Y5Q247</accession>
<dbReference type="InterPro" id="IPR010664">
    <property type="entry name" value="LipoPS_assembly_LptC-rel"/>
</dbReference>
<evidence type="ECO:0000313" key="2">
    <source>
        <dbReference type="EMBL" id="SBV34966.1"/>
    </source>
</evidence>
<sequence length="245" mass="26396">MPSEVEAAVLLFSLRSNEPLVFARGYGSGFDLTMSERADLDRTMRRMWAASGSSHDRVVRILRFGLPLVIGVVAAVLVFSPFTQRAEISFLLAKDKVDMASERMKVTRAEYRGQDAKGQPFALLAGSAVQKSSAEPIVRMTDLSGAIKLADGPATIVAKTGAYNMETEKVAVPGTVQVKSANGYRIDASNVAVDLNTRTLLGEGGVDGTLNIGHFSANQLSADLDRRIVRLEGNARLRINQGVLE</sequence>
<dbReference type="Pfam" id="PF06835">
    <property type="entry name" value="LptC"/>
    <property type="match status" value="1"/>
</dbReference>
<keyword evidence="1" id="KW-0812">Transmembrane</keyword>
<dbReference type="KEGG" id="sphu:SPPYR_3851"/>